<organism evidence="1 2">
    <name type="scientific">Gryllotalpicola reticulitermitis</name>
    <dbReference type="NCBI Taxonomy" id="1184153"/>
    <lineage>
        <taxon>Bacteria</taxon>
        <taxon>Bacillati</taxon>
        <taxon>Actinomycetota</taxon>
        <taxon>Actinomycetes</taxon>
        <taxon>Micrococcales</taxon>
        <taxon>Microbacteriaceae</taxon>
        <taxon>Gryllotalpicola</taxon>
    </lineage>
</organism>
<dbReference type="EMBL" id="JBHSCN010000005">
    <property type="protein sequence ID" value="MFC4243547.1"/>
    <property type="molecule type" value="Genomic_DNA"/>
</dbReference>
<sequence>MSRSAGDLITDILDAIERCTRYRGRFDDEDPEVVEMAFGAAIRYIGVIGEAANHLPPSITD</sequence>
<evidence type="ECO:0000313" key="2">
    <source>
        <dbReference type="Proteomes" id="UP001595900"/>
    </source>
</evidence>
<proteinExistence type="predicted"/>
<dbReference type="Proteomes" id="UP001595900">
    <property type="component" value="Unassembled WGS sequence"/>
</dbReference>
<evidence type="ECO:0000313" key="1">
    <source>
        <dbReference type="EMBL" id="MFC4243547.1"/>
    </source>
</evidence>
<reference evidence="2" key="1">
    <citation type="journal article" date="2019" name="Int. J. Syst. Evol. Microbiol.">
        <title>The Global Catalogue of Microorganisms (GCM) 10K type strain sequencing project: providing services to taxonomists for standard genome sequencing and annotation.</title>
        <authorList>
            <consortium name="The Broad Institute Genomics Platform"/>
            <consortium name="The Broad Institute Genome Sequencing Center for Infectious Disease"/>
            <person name="Wu L."/>
            <person name="Ma J."/>
        </authorList>
    </citation>
    <scope>NUCLEOTIDE SEQUENCE [LARGE SCALE GENOMIC DNA]</scope>
    <source>
        <strain evidence="2">CGMCC 1.10363</strain>
    </source>
</reference>
<protein>
    <submittedName>
        <fullName evidence="1">Uncharacterized protein</fullName>
    </submittedName>
</protein>
<gene>
    <name evidence="1" type="ORF">ACFOYW_09185</name>
</gene>
<dbReference type="RefSeq" id="WP_390228622.1">
    <property type="nucleotide sequence ID" value="NZ_JBHSCN010000005.1"/>
</dbReference>
<accession>A0ABV8Q566</accession>
<name>A0ABV8Q566_9MICO</name>
<comment type="caution">
    <text evidence="1">The sequence shown here is derived from an EMBL/GenBank/DDBJ whole genome shotgun (WGS) entry which is preliminary data.</text>
</comment>
<keyword evidence="2" id="KW-1185">Reference proteome</keyword>